<protein>
    <submittedName>
        <fullName evidence="1">Uncharacterized protein</fullName>
    </submittedName>
</protein>
<proteinExistence type="predicted"/>
<sequence length="91" mass="10856">MLSHSSYLRFGLQDHSKPELQEPAPESNFCEFDYETQEKYELQIESELELLEEPEAEPDDELKADPELQERDMNEFVNLYSSWVENIQRLD</sequence>
<keyword evidence="2" id="KW-1185">Reference proteome</keyword>
<gene>
    <name evidence="1" type="ORF">F8M41_004830</name>
</gene>
<accession>A0A8H4A7C3</accession>
<comment type="caution">
    <text evidence="1">The sequence shown here is derived from an EMBL/GenBank/DDBJ whole genome shotgun (WGS) entry which is preliminary data.</text>
</comment>
<organism evidence="1 2">
    <name type="scientific">Gigaspora margarita</name>
    <dbReference type="NCBI Taxonomy" id="4874"/>
    <lineage>
        <taxon>Eukaryota</taxon>
        <taxon>Fungi</taxon>
        <taxon>Fungi incertae sedis</taxon>
        <taxon>Mucoromycota</taxon>
        <taxon>Glomeromycotina</taxon>
        <taxon>Glomeromycetes</taxon>
        <taxon>Diversisporales</taxon>
        <taxon>Gigasporaceae</taxon>
        <taxon>Gigaspora</taxon>
    </lineage>
</organism>
<dbReference type="AlphaFoldDB" id="A0A8H4A7C3"/>
<evidence type="ECO:0000313" key="1">
    <source>
        <dbReference type="EMBL" id="KAF0434975.1"/>
    </source>
</evidence>
<name>A0A8H4A7C3_GIGMA</name>
<dbReference type="Proteomes" id="UP000439903">
    <property type="component" value="Unassembled WGS sequence"/>
</dbReference>
<reference evidence="1 2" key="1">
    <citation type="journal article" date="2019" name="Environ. Microbiol.">
        <title>At the nexus of three kingdoms: the genome of the mycorrhizal fungus Gigaspora margarita provides insights into plant, endobacterial and fungal interactions.</title>
        <authorList>
            <person name="Venice F."/>
            <person name="Ghignone S."/>
            <person name="Salvioli di Fossalunga A."/>
            <person name="Amselem J."/>
            <person name="Novero M."/>
            <person name="Xianan X."/>
            <person name="Sedzielewska Toro K."/>
            <person name="Morin E."/>
            <person name="Lipzen A."/>
            <person name="Grigoriev I.V."/>
            <person name="Henrissat B."/>
            <person name="Martin F.M."/>
            <person name="Bonfante P."/>
        </authorList>
    </citation>
    <scope>NUCLEOTIDE SEQUENCE [LARGE SCALE GENOMIC DNA]</scope>
    <source>
        <strain evidence="1 2">BEG34</strain>
    </source>
</reference>
<evidence type="ECO:0000313" key="2">
    <source>
        <dbReference type="Proteomes" id="UP000439903"/>
    </source>
</evidence>
<dbReference type="EMBL" id="WTPW01001448">
    <property type="protein sequence ID" value="KAF0434975.1"/>
    <property type="molecule type" value="Genomic_DNA"/>
</dbReference>